<keyword evidence="1" id="KW-0472">Membrane</keyword>
<dbReference type="Proteomes" id="UP001374584">
    <property type="component" value="Unassembled WGS sequence"/>
</dbReference>
<keyword evidence="1" id="KW-0812">Transmembrane</keyword>
<proteinExistence type="predicted"/>
<accession>A0AAN9MM60</accession>
<name>A0AAN9MM60_PHACN</name>
<feature type="signal peptide" evidence="2">
    <location>
        <begin position="1"/>
        <end position="21"/>
    </location>
</feature>
<keyword evidence="2" id="KW-0732">Signal</keyword>
<evidence type="ECO:0000313" key="4">
    <source>
        <dbReference type="Proteomes" id="UP001374584"/>
    </source>
</evidence>
<feature type="chain" id="PRO_5042881836" evidence="2">
    <location>
        <begin position="22"/>
        <end position="100"/>
    </location>
</feature>
<feature type="transmembrane region" description="Helical" evidence="1">
    <location>
        <begin position="58"/>
        <end position="75"/>
    </location>
</feature>
<sequence>MFECVWVSVSVFGLPSLLVQADLGFKGCCWEGCVEVYMEWDKIRSSVVPYGLTSWGNLARRILLLVMALSFSLVIHRRFYTCVGFVALLGYFCGRFVLNE</sequence>
<dbReference type="AlphaFoldDB" id="A0AAN9MM60"/>
<evidence type="ECO:0000256" key="2">
    <source>
        <dbReference type="SAM" id="SignalP"/>
    </source>
</evidence>
<protein>
    <submittedName>
        <fullName evidence="3">Uncharacterized protein</fullName>
    </submittedName>
</protein>
<keyword evidence="4" id="KW-1185">Reference proteome</keyword>
<keyword evidence="1" id="KW-1133">Transmembrane helix</keyword>
<evidence type="ECO:0000313" key="3">
    <source>
        <dbReference type="EMBL" id="KAK7357375.1"/>
    </source>
</evidence>
<organism evidence="3 4">
    <name type="scientific">Phaseolus coccineus</name>
    <name type="common">Scarlet runner bean</name>
    <name type="synonym">Phaseolus multiflorus</name>
    <dbReference type="NCBI Taxonomy" id="3886"/>
    <lineage>
        <taxon>Eukaryota</taxon>
        <taxon>Viridiplantae</taxon>
        <taxon>Streptophyta</taxon>
        <taxon>Embryophyta</taxon>
        <taxon>Tracheophyta</taxon>
        <taxon>Spermatophyta</taxon>
        <taxon>Magnoliopsida</taxon>
        <taxon>eudicotyledons</taxon>
        <taxon>Gunneridae</taxon>
        <taxon>Pentapetalae</taxon>
        <taxon>rosids</taxon>
        <taxon>fabids</taxon>
        <taxon>Fabales</taxon>
        <taxon>Fabaceae</taxon>
        <taxon>Papilionoideae</taxon>
        <taxon>50 kb inversion clade</taxon>
        <taxon>NPAAA clade</taxon>
        <taxon>indigoferoid/millettioid clade</taxon>
        <taxon>Phaseoleae</taxon>
        <taxon>Phaseolus</taxon>
    </lineage>
</organism>
<reference evidence="3 4" key="1">
    <citation type="submission" date="2024-01" db="EMBL/GenBank/DDBJ databases">
        <title>The genomes of 5 underutilized Papilionoideae crops provide insights into root nodulation and disease resistanc.</title>
        <authorList>
            <person name="Jiang F."/>
        </authorList>
    </citation>
    <scope>NUCLEOTIDE SEQUENCE [LARGE SCALE GENOMIC DNA]</scope>
    <source>
        <strain evidence="3">JINMINGXINNONG_FW02</strain>
        <tissue evidence="3">Leaves</tissue>
    </source>
</reference>
<dbReference type="EMBL" id="JAYMYR010000006">
    <property type="protein sequence ID" value="KAK7357375.1"/>
    <property type="molecule type" value="Genomic_DNA"/>
</dbReference>
<evidence type="ECO:0000256" key="1">
    <source>
        <dbReference type="SAM" id="Phobius"/>
    </source>
</evidence>
<gene>
    <name evidence="3" type="ORF">VNO80_16660</name>
</gene>
<feature type="transmembrane region" description="Helical" evidence="1">
    <location>
        <begin position="80"/>
        <end position="98"/>
    </location>
</feature>
<comment type="caution">
    <text evidence="3">The sequence shown here is derived from an EMBL/GenBank/DDBJ whole genome shotgun (WGS) entry which is preliminary data.</text>
</comment>